<keyword evidence="5" id="KW-1185">Reference proteome</keyword>
<name>A0A9W9DS63_9AGAR</name>
<dbReference type="InterPro" id="IPR055754">
    <property type="entry name" value="DUF7330"/>
</dbReference>
<keyword evidence="2" id="KW-1133">Transmembrane helix</keyword>
<evidence type="ECO:0000256" key="2">
    <source>
        <dbReference type="SAM" id="Phobius"/>
    </source>
</evidence>
<gene>
    <name evidence="4" type="ORF">J3R30DRAFT_1807628</name>
</gene>
<feature type="transmembrane region" description="Helical" evidence="2">
    <location>
        <begin position="90"/>
        <end position="111"/>
    </location>
</feature>
<dbReference type="AlphaFoldDB" id="A0A9W9DS63"/>
<feature type="domain" description="DUF7330" evidence="3">
    <location>
        <begin position="364"/>
        <end position="500"/>
    </location>
</feature>
<dbReference type="OrthoDB" id="5570013at2759"/>
<evidence type="ECO:0000259" key="3">
    <source>
        <dbReference type="Pfam" id="PF24016"/>
    </source>
</evidence>
<comment type="caution">
    <text evidence="4">The sequence shown here is derived from an EMBL/GenBank/DDBJ whole genome shotgun (WGS) entry which is preliminary data.</text>
</comment>
<feature type="compositionally biased region" description="Polar residues" evidence="1">
    <location>
        <begin position="7"/>
        <end position="18"/>
    </location>
</feature>
<dbReference type="Proteomes" id="UP001150266">
    <property type="component" value="Unassembled WGS sequence"/>
</dbReference>
<proteinExistence type="predicted"/>
<evidence type="ECO:0000313" key="5">
    <source>
        <dbReference type="Proteomes" id="UP001150266"/>
    </source>
</evidence>
<dbReference type="Pfam" id="PF24016">
    <property type="entry name" value="DUF7330"/>
    <property type="match status" value="1"/>
</dbReference>
<reference evidence="4" key="1">
    <citation type="submission" date="2022-08" db="EMBL/GenBank/DDBJ databases">
        <title>A Global Phylogenomic Analysis of the Shiitake Genus Lentinula.</title>
        <authorList>
            <consortium name="DOE Joint Genome Institute"/>
            <person name="Sierra-Patev S."/>
            <person name="Min B."/>
            <person name="Naranjo-Ortiz M."/>
            <person name="Looney B."/>
            <person name="Konkel Z."/>
            <person name="Slot J.C."/>
            <person name="Sakamoto Y."/>
            <person name="Steenwyk J.L."/>
            <person name="Rokas A."/>
            <person name="Carro J."/>
            <person name="Camarero S."/>
            <person name="Ferreira P."/>
            <person name="Molpeceres G."/>
            <person name="Ruiz-Duenas F.J."/>
            <person name="Serrano A."/>
            <person name="Henrissat B."/>
            <person name="Drula E."/>
            <person name="Hughes K.W."/>
            <person name="Mata J.L."/>
            <person name="Ishikawa N.K."/>
            <person name="Vargas-Isla R."/>
            <person name="Ushijima S."/>
            <person name="Smith C.A."/>
            <person name="Ahrendt S."/>
            <person name="Andreopoulos W."/>
            <person name="He G."/>
            <person name="Labutti K."/>
            <person name="Lipzen A."/>
            <person name="Ng V."/>
            <person name="Riley R."/>
            <person name="Sandor L."/>
            <person name="Barry K."/>
            <person name="Martinez A.T."/>
            <person name="Xiao Y."/>
            <person name="Gibbons J.G."/>
            <person name="Terashima K."/>
            <person name="Grigoriev I.V."/>
            <person name="Hibbett D.S."/>
        </authorList>
    </citation>
    <scope>NUCLEOTIDE SEQUENCE</scope>
    <source>
        <strain evidence="4">JLM2183</strain>
    </source>
</reference>
<protein>
    <recommendedName>
        <fullName evidence="3">DUF7330 domain-containing protein</fullName>
    </recommendedName>
</protein>
<accession>A0A9W9DS63</accession>
<sequence>MIIPDNVPSSPAKSNAALSNPTSPLESPPPPAYGASDGRTIPLPPQQHYQPYIGSSSSSLPNAPQSPYNRPIELEANDTRRRRESAGRRFCKAFAVALLIYVLVAIFFGTFSLRRKTVPKGWHSDFAIPNHVVVKSCTRGSEMRNSSIGWGSPYEFTSDPLSSELSAGLSSSLPSSNKFNYGSVQTSLSLPLSSDTLFLVSRGPLFTGGLRVEPSSDLEEGIAKVDVRITYTDFAKQSKPFSLLSQTSVCLVHKRSGKGKQVGVGLFTSQNWPSSSYPRPQLTYDVTLVLPEPRGPSILRLDAFETDLPNFHHLFTRPLDEFVTFGSLILKAGNGIVNAVSLTADNATIHTSNREINLKSLTSNFASLYTMNSEIKGHFTTSQSLEIKAINSNIKANIELVPQYSNGGGSISIQTTRKALEAVINIHHPSDFFNFFSTSSESSPTHYVSTRNKDGIVDVSVPLLPLNSALNLTAYSTNGRVTASLPATYEGSYALTTTNNLGEVHNEHAEDPAGLGRERVWDSDSTRHNENRGSVYWNESDKDKGAVVLKSINGQAELFL</sequence>
<evidence type="ECO:0000256" key="1">
    <source>
        <dbReference type="SAM" id="MobiDB-lite"/>
    </source>
</evidence>
<keyword evidence="2" id="KW-0472">Membrane</keyword>
<organism evidence="4 5">
    <name type="scientific">Lentinula aciculospora</name>
    <dbReference type="NCBI Taxonomy" id="153920"/>
    <lineage>
        <taxon>Eukaryota</taxon>
        <taxon>Fungi</taxon>
        <taxon>Dikarya</taxon>
        <taxon>Basidiomycota</taxon>
        <taxon>Agaricomycotina</taxon>
        <taxon>Agaricomycetes</taxon>
        <taxon>Agaricomycetidae</taxon>
        <taxon>Agaricales</taxon>
        <taxon>Marasmiineae</taxon>
        <taxon>Omphalotaceae</taxon>
        <taxon>Lentinula</taxon>
    </lineage>
</organism>
<keyword evidence="2" id="KW-0812">Transmembrane</keyword>
<dbReference type="EMBL" id="JAOTPV010000004">
    <property type="protein sequence ID" value="KAJ4483603.1"/>
    <property type="molecule type" value="Genomic_DNA"/>
</dbReference>
<feature type="region of interest" description="Disordered" evidence="1">
    <location>
        <begin position="1"/>
        <end position="80"/>
    </location>
</feature>
<evidence type="ECO:0000313" key="4">
    <source>
        <dbReference type="EMBL" id="KAJ4483603.1"/>
    </source>
</evidence>